<gene>
    <name evidence="2" type="ORF">CCGE525_02930</name>
</gene>
<keyword evidence="1" id="KW-1133">Transmembrane helix</keyword>
<accession>A0A387FNT3</accession>
<dbReference type="OrthoDB" id="7873824at2"/>
<evidence type="ECO:0000256" key="1">
    <source>
        <dbReference type="SAM" id="Phobius"/>
    </source>
</evidence>
<feature type="transmembrane region" description="Helical" evidence="1">
    <location>
        <begin position="36"/>
        <end position="59"/>
    </location>
</feature>
<dbReference type="EMBL" id="CP032694">
    <property type="protein sequence ID" value="AYG57884.1"/>
    <property type="molecule type" value="Genomic_DNA"/>
</dbReference>
<reference evidence="2 3" key="1">
    <citation type="submission" date="2018-10" db="EMBL/GenBank/DDBJ databases">
        <title>Rhizobium etli, R. leguminosarum and a new Rhizobium genospecies from Phaseolus dumosus.</title>
        <authorList>
            <person name="Ramirez-Puebla S.T."/>
            <person name="Rogel-Hernandez M.A."/>
            <person name="Guerrero G."/>
            <person name="Ormeno-Orrillo E."/>
            <person name="Martinez-Romero J.C."/>
            <person name="Negrete-Yankelevich S."/>
            <person name="Martinez-Romero E."/>
        </authorList>
    </citation>
    <scope>NUCLEOTIDE SEQUENCE [LARGE SCALE GENOMIC DNA]</scope>
    <source>
        <strain evidence="2 3">CCGE525</strain>
    </source>
</reference>
<evidence type="ECO:0000313" key="3">
    <source>
        <dbReference type="Proteomes" id="UP000282195"/>
    </source>
</evidence>
<proteinExistence type="predicted"/>
<dbReference type="AlphaFoldDB" id="A0A387FNT3"/>
<dbReference type="KEGG" id="rjg:CCGE525_02930"/>
<keyword evidence="3" id="KW-1185">Reference proteome</keyword>
<name>A0A387FNT3_9HYPH</name>
<dbReference type="Pfam" id="PF06835">
    <property type="entry name" value="LptC"/>
    <property type="match status" value="1"/>
</dbReference>
<protein>
    <submittedName>
        <fullName evidence="2">LPS export ABC transporter periplasmic protein LptC</fullName>
    </submittedName>
</protein>
<dbReference type="InterPro" id="IPR010664">
    <property type="entry name" value="LipoPS_assembly_LptC-rel"/>
</dbReference>
<keyword evidence="1" id="KW-0812">Transmembrane</keyword>
<organism evidence="2 3">
    <name type="scientific">Rhizobium jaguaris</name>
    <dbReference type="NCBI Taxonomy" id="1312183"/>
    <lineage>
        <taxon>Bacteria</taxon>
        <taxon>Pseudomonadati</taxon>
        <taxon>Pseudomonadota</taxon>
        <taxon>Alphaproteobacteria</taxon>
        <taxon>Hyphomicrobiales</taxon>
        <taxon>Rhizobiaceae</taxon>
        <taxon>Rhizobium/Agrobacterium group</taxon>
        <taxon>Rhizobium</taxon>
    </lineage>
</organism>
<dbReference type="Proteomes" id="UP000282195">
    <property type="component" value="Chromosome"/>
</dbReference>
<sequence length="250" mass="27473">MLNTIETSGQPISAEQGRNAYKDAIFHSARVRRLRILLPVAAVIISLIFIAVSVVRAYLPENIQIEGAKIEDGKVVMERPAIAGRNKDGINYSLLAEKALQDIKNPNMITLKTIKASMPVNNQVIAHVTAQSADFDRQADTLKLTAPFTILMDNGLRAEFETAFLDVKKGDLSSQDQVAIYRGGMSVVAQSLKMTDKGSVIEFDGQVRMHIEPAHSIIQLASNSRAVHDKRLATFPFQFRSAQGGPFLRA</sequence>
<keyword evidence="1" id="KW-0472">Membrane</keyword>
<evidence type="ECO:0000313" key="2">
    <source>
        <dbReference type="EMBL" id="AYG57884.1"/>
    </source>
</evidence>